<reference evidence="1" key="1">
    <citation type="submission" date="2023-03" db="EMBL/GenBank/DDBJ databases">
        <title>Selenobaculum gbiensis gen. nov. sp. nov., a new bacterium isolated from the gut microbiota of IBD patient.</title>
        <authorList>
            <person name="Yeo S."/>
            <person name="Park H."/>
            <person name="Huh C.S."/>
        </authorList>
    </citation>
    <scope>NUCLEOTIDE SEQUENCE</scope>
    <source>
        <strain evidence="1">ICN-92133</strain>
    </source>
</reference>
<protein>
    <submittedName>
        <fullName evidence="1">Uncharacterized protein</fullName>
    </submittedName>
</protein>
<dbReference type="KEGG" id="sgbi:P3F81_00645"/>
<evidence type="ECO:0000313" key="2">
    <source>
        <dbReference type="Proteomes" id="UP001243623"/>
    </source>
</evidence>
<dbReference type="Proteomes" id="UP001243623">
    <property type="component" value="Chromosome"/>
</dbReference>
<accession>A0A9Y2AJB0</accession>
<keyword evidence="2" id="KW-1185">Reference proteome</keyword>
<proteinExistence type="predicted"/>
<dbReference type="EMBL" id="CP120678">
    <property type="protein sequence ID" value="WIW70866.1"/>
    <property type="molecule type" value="Genomic_DNA"/>
</dbReference>
<dbReference type="RefSeq" id="WP_147667336.1">
    <property type="nucleotide sequence ID" value="NZ_CP120678.1"/>
</dbReference>
<name>A0A9Y2AJB0_9FIRM</name>
<evidence type="ECO:0000313" key="1">
    <source>
        <dbReference type="EMBL" id="WIW70866.1"/>
    </source>
</evidence>
<sequence>MSYKKQSLIFICSILIAICSGYYATSQRAETFHFKVIMPKHSQTETINLATLGFPKKVLQGGQIRIISDRQSFQNNSAAPLHLKITMTGLPADLKIYTKSEGWQCFDSPLEIIIEPNQRILLGIETNLSRKNSFLPFIGNIDLTIEELNQQNRLHIHKFELVNL</sequence>
<organism evidence="1 2">
    <name type="scientific">Selenobaculum gibii</name>
    <dbReference type="NCBI Taxonomy" id="3054208"/>
    <lineage>
        <taxon>Bacteria</taxon>
        <taxon>Bacillati</taxon>
        <taxon>Bacillota</taxon>
        <taxon>Negativicutes</taxon>
        <taxon>Selenomonadales</taxon>
        <taxon>Selenomonadaceae</taxon>
        <taxon>Selenobaculum</taxon>
    </lineage>
</organism>
<gene>
    <name evidence="1" type="ORF">P3F81_00645</name>
</gene>
<dbReference type="AlphaFoldDB" id="A0A9Y2AJB0"/>